<gene>
    <name evidence="2" type="ORF">L195_g003943</name>
</gene>
<proteinExistence type="predicted"/>
<evidence type="ECO:0000256" key="1">
    <source>
        <dbReference type="SAM" id="MobiDB-lite"/>
    </source>
</evidence>
<sequence>MVSATETRLSALEKWRSDHIVVIQELKEDTAQLKTDTAQLKAGTTQLKEGIEELRAGFKELMRYFKKLATHKGVGSVNHTAPPENSSGGEDSNDEIPRSVTMAEGSVKNGKSIEVMFVMSLQTVAEKKKTVTMKSHKERGVERVVISEQKAVSSGWKLNARTTGITVIGEVAMQELPLKVCSLVVVPAPPQKPPDANSWDVAPAVRPPPKPPDSNIGMDGALRSKQWRSKIHSLFIIMATDTFREGSSSEEINVFQQKDTTATAKDLQLAALQTLLASFLSFSVSVTFPLFISGPGTFPKRRATIWNNAFRVLCSCHVYFTSDYSS</sequence>
<dbReference type="EMBL" id="ASHM01001889">
    <property type="protein sequence ID" value="PNY07447.1"/>
    <property type="molecule type" value="Genomic_DNA"/>
</dbReference>
<name>A0A2K3NWN3_TRIPR</name>
<organism evidence="2 3">
    <name type="scientific">Trifolium pratense</name>
    <name type="common">Red clover</name>
    <dbReference type="NCBI Taxonomy" id="57577"/>
    <lineage>
        <taxon>Eukaryota</taxon>
        <taxon>Viridiplantae</taxon>
        <taxon>Streptophyta</taxon>
        <taxon>Embryophyta</taxon>
        <taxon>Tracheophyta</taxon>
        <taxon>Spermatophyta</taxon>
        <taxon>Magnoliopsida</taxon>
        <taxon>eudicotyledons</taxon>
        <taxon>Gunneridae</taxon>
        <taxon>Pentapetalae</taxon>
        <taxon>rosids</taxon>
        <taxon>fabids</taxon>
        <taxon>Fabales</taxon>
        <taxon>Fabaceae</taxon>
        <taxon>Papilionoideae</taxon>
        <taxon>50 kb inversion clade</taxon>
        <taxon>NPAAA clade</taxon>
        <taxon>Hologalegina</taxon>
        <taxon>IRL clade</taxon>
        <taxon>Trifolieae</taxon>
        <taxon>Trifolium</taxon>
    </lineage>
</organism>
<feature type="compositionally biased region" description="Polar residues" evidence="1">
    <location>
        <begin position="77"/>
        <end position="90"/>
    </location>
</feature>
<dbReference type="Proteomes" id="UP000236291">
    <property type="component" value="Unassembled WGS sequence"/>
</dbReference>
<feature type="region of interest" description="Disordered" evidence="1">
    <location>
        <begin position="74"/>
        <end position="97"/>
    </location>
</feature>
<evidence type="ECO:0000313" key="2">
    <source>
        <dbReference type="EMBL" id="PNY07447.1"/>
    </source>
</evidence>
<dbReference type="AlphaFoldDB" id="A0A2K3NWN3"/>
<accession>A0A2K3NWN3</accession>
<evidence type="ECO:0000313" key="3">
    <source>
        <dbReference type="Proteomes" id="UP000236291"/>
    </source>
</evidence>
<dbReference type="ExpressionAtlas" id="A0A2K3NWN3">
    <property type="expression patterns" value="baseline"/>
</dbReference>
<dbReference type="Gene3D" id="1.20.5.170">
    <property type="match status" value="1"/>
</dbReference>
<comment type="caution">
    <text evidence="2">The sequence shown here is derived from an EMBL/GenBank/DDBJ whole genome shotgun (WGS) entry which is preliminary data.</text>
</comment>
<reference evidence="2 3" key="1">
    <citation type="journal article" date="2014" name="Am. J. Bot.">
        <title>Genome assembly and annotation for red clover (Trifolium pratense; Fabaceae).</title>
        <authorList>
            <person name="Istvanek J."/>
            <person name="Jaros M."/>
            <person name="Krenek A."/>
            <person name="Repkova J."/>
        </authorList>
    </citation>
    <scope>NUCLEOTIDE SEQUENCE [LARGE SCALE GENOMIC DNA]</scope>
    <source>
        <strain evidence="3">cv. Tatra</strain>
        <tissue evidence="2">Young leaves</tissue>
    </source>
</reference>
<reference evidence="2 3" key="2">
    <citation type="journal article" date="2017" name="Front. Plant Sci.">
        <title>Gene Classification and Mining of Molecular Markers Useful in Red Clover (Trifolium pratense) Breeding.</title>
        <authorList>
            <person name="Istvanek J."/>
            <person name="Dluhosova J."/>
            <person name="Dluhos P."/>
            <person name="Patkova L."/>
            <person name="Nedelnik J."/>
            <person name="Repkova J."/>
        </authorList>
    </citation>
    <scope>NUCLEOTIDE SEQUENCE [LARGE SCALE GENOMIC DNA]</scope>
    <source>
        <strain evidence="3">cv. Tatra</strain>
        <tissue evidence="2">Young leaves</tissue>
    </source>
</reference>
<protein>
    <submittedName>
        <fullName evidence="2">Uncharacterized protein</fullName>
    </submittedName>
</protein>